<evidence type="ECO:0000256" key="1">
    <source>
        <dbReference type="SAM" id="MobiDB-lite"/>
    </source>
</evidence>
<feature type="compositionally biased region" description="Basic residues" evidence="1">
    <location>
        <begin position="652"/>
        <end position="662"/>
    </location>
</feature>
<dbReference type="PANTHER" id="PTHR46069:SF1">
    <property type="entry name" value="CHROMOSOME UNDETERMINED SCAFFOLD_125, WHOLE GENOME SHOTGUN SEQUENCE"/>
    <property type="match status" value="1"/>
</dbReference>
<feature type="compositionally biased region" description="Polar residues" evidence="1">
    <location>
        <begin position="641"/>
        <end position="651"/>
    </location>
</feature>
<feature type="compositionally biased region" description="Polar residues" evidence="1">
    <location>
        <begin position="16"/>
        <end position="34"/>
    </location>
</feature>
<dbReference type="InterPro" id="IPR004344">
    <property type="entry name" value="TTL/TTLL_fam"/>
</dbReference>
<organism evidence="2 3">
    <name type="scientific">Euplotes crassus</name>
    <dbReference type="NCBI Taxonomy" id="5936"/>
    <lineage>
        <taxon>Eukaryota</taxon>
        <taxon>Sar</taxon>
        <taxon>Alveolata</taxon>
        <taxon>Ciliophora</taxon>
        <taxon>Intramacronucleata</taxon>
        <taxon>Spirotrichea</taxon>
        <taxon>Hypotrichia</taxon>
        <taxon>Euplotida</taxon>
        <taxon>Euplotidae</taxon>
        <taxon>Moneuplotes</taxon>
    </lineage>
</organism>
<dbReference type="PANTHER" id="PTHR46069">
    <property type="entry name" value="TUBULIN TYROSINE LIGASE"/>
    <property type="match status" value="1"/>
</dbReference>
<evidence type="ECO:0000313" key="3">
    <source>
        <dbReference type="Proteomes" id="UP001295684"/>
    </source>
</evidence>
<dbReference type="Gene3D" id="3.30.470.20">
    <property type="entry name" value="ATP-grasp fold, B domain"/>
    <property type="match status" value="1"/>
</dbReference>
<keyword evidence="3" id="KW-1185">Reference proteome</keyword>
<dbReference type="EMBL" id="CAMPGE010018464">
    <property type="protein sequence ID" value="CAI2376878.1"/>
    <property type="molecule type" value="Genomic_DNA"/>
</dbReference>
<gene>
    <name evidence="2" type="ORF">ECRASSUSDP1_LOCUS18255</name>
</gene>
<feature type="compositionally biased region" description="Basic residues" evidence="1">
    <location>
        <begin position="554"/>
        <end position="566"/>
    </location>
</feature>
<feature type="region of interest" description="Disordered" evidence="1">
    <location>
        <begin position="549"/>
        <end position="575"/>
    </location>
</feature>
<protein>
    <submittedName>
        <fullName evidence="2">Uncharacterized protein</fullName>
    </submittedName>
</protein>
<dbReference type="Proteomes" id="UP001295684">
    <property type="component" value="Unassembled WGS sequence"/>
</dbReference>
<sequence>MEEEKEITPSPPSLHPDNQSPPITQGTVQTTSDPNGPEPSAPEIPAEPDQNSKKPSDSPEATPQNLPEVAPSSVEADSKAAEAHLCQEAASEEDREEGLEEEKSSHKKKKRKTYYYTVLKGNYPQNVIDAIKLRKNWKQCKEDKDMFEASHFIWKPTNFSSKSYGKIDLLMRKGKKLVFNHLEKIKGISTKTGLVGSLKRYYERCPEAAKMKYNVFDSTPTTFIISPNLDGDDFKMFNHLLKSSKPKTSNSPTYRDDAILPKHCESGTWLVKPSCMNRGRGIEIFHSKEEILNFISSKPVFSRWVVQKYIERPLLYKGRKFDLRVWACVNHLDEVFFYEKGYVRLSSEEYDLDNQNNYVHLTNNCLQQHGEKYGVHEEGNTIGYEALQEYLDETFPDLGISVEKHFIPRIKDLILDTFFSIQSDLRICKRNRSFEFFGYDFLIDEDFRVWLIECNSNPYIGKVNPYIKVLVENMLDDLLKTCLDPYFKPKHVDDPDRKNLFELIYSPGGTMNSKEMINHRRDYSWDDLYLSSEIKDVFLEHRFPPNNDLELKPKGLKGKSPQKQRKGQFSLARDDSCLQKSDKKESLQLYNAYSFTQSNIKPPRIKKRSYSKETRVKMDASRTETVFPEIKKIIEERPPTKISSKNFSNHNQRSRTLLKKKQKKLEDTEKLEEQLTYMAKFNQDVRERNRLRSIKEQGLSHSKNDSHVKTLDSLSNNKPKYCTDAEMMSITPSKKITTDEYYHKEYVLVKDKKAKFEYSVLHKPKAERKQRMNISTDRRQKPSLKRNKVESCNLSISSRLSENHPNDCKVKINLNKIGKTKLPELGNKKLSSEMTQDAKNVTHRAENQQNSSIQTLESNFTKILNKKSKGAKQTSDSSKKRKLRDVKKLKQFSPYFGNMLKSQTRFASITKRSELIEEKRSQNSKLYKIYGLGNTKRYKKKLQ</sequence>
<feature type="region of interest" description="Disordered" evidence="1">
    <location>
        <begin position="767"/>
        <end position="789"/>
    </location>
</feature>
<proteinExistence type="predicted"/>
<dbReference type="AlphaFoldDB" id="A0AAD1XQ68"/>
<name>A0AAD1XQ68_EUPCR</name>
<feature type="region of interest" description="Disordered" evidence="1">
    <location>
        <begin position="1"/>
        <end position="107"/>
    </location>
</feature>
<comment type="caution">
    <text evidence="2">The sequence shown here is derived from an EMBL/GenBank/DDBJ whole genome shotgun (WGS) entry which is preliminary data.</text>
</comment>
<dbReference type="Pfam" id="PF03133">
    <property type="entry name" value="TTL"/>
    <property type="match status" value="1"/>
</dbReference>
<evidence type="ECO:0000313" key="2">
    <source>
        <dbReference type="EMBL" id="CAI2376878.1"/>
    </source>
</evidence>
<dbReference type="PROSITE" id="PS51221">
    <property type="entry name" value="TTL"/>
    <property type="match status" value="1"/>
</dbReference>
<feature type="compositionally biased region" description="Acidic residues" evidence="1">
    <location>
        <begin position="90"/>
        <end position="100"/>
    </location>
</feature>
<dbReference type="SUPFAM" id="SSF56059">
    <property type="entry name" value="Glutathione synthetase ATP-binding domain-like"/>
    <property type="match status" value="1"/>
</dbReference>
<reference evidence="2" key="1">
    <citation type="submission" date="2023-07" db="EMBL/GenBank/DDBJ databases">
        <authorList>
            <consortium name="AG Swart"/>
            <person name="Singh M."/>
            <person name="Singh A."/>
            <person name="Seah K."/>
            <person name="Emmerich C."/>
        </authorList>
    </citation>
    <scope>NUCLEOTIDE SEQUENCE</scope>
    <source>
        <strain evidence="2">DP1</strain>
    </source>
</reference>
<feature type="region of interest" description="Disordered" evidence="1">
    <location>
        <begin position="641"/>
        <end position="662"/>
    </location>
</feature>
<accession>A0AAD1XQ68</accession>
<feature type="region of interest" description="Disordered" evidence="1">
    <location>
        <begin position="865"/>
        <end position="884"/>
    </location>
</feature>